<comment type="function">
    <text evidence="2">Catalyzes the methylthiolation of N6-(dimethylallyl)adenosine (i(6)A), leading to the formation of 2-methylthio-N6-(dimethylallyl)adenosine (ms(2)i(6)A) at position 37 in tRNAs that read codons beginning with uridine.</text>
</comment>
<feature type="domain" description="MTTase N-terminal" evidence="12">
    <location>
        <begin position="37"/>
        <end position="149"/>
    </location>
</feature>
<dbReference type="PANTHER" id="PTHR43020">
    <property type="entry name" value="CDK5 REGULATORY SUBUNIT-ASSOCIATED PROTEIN 1"/>
    <property type="match status" value="1"/>
</dbReference>
<evidence type="ECO:0000256" key="9">
    <source>
        <dbReference type="ARBA" id="ARBA00023014"/>
    </source>
</evidence>
<keyword evidence="6" id="KW-0949">S-adenosyl-L-methionine</keyword>
<evidence type="ECO:0000256" key="2">
    <source>
        <dbReference type="ARBA" id="ARBA00003234"/>
    </source>
</evidence>
<dbReference type="Gene3D" id="3.40.50.12160">
    <property type="entry name" value="Methylthiotransferase, N-terminal domain"/>
    <property type="match status" value="1"/>
</dbReference>
<evidence type="ECO:0000256" key="1">
    <source>
        <dbReference type="ARBA" id="ARBA00001966"/>
    </source>
</evidence>
<feature type="domain" description="Radical SAM core" evidence="13">
    <location>
        <begin position="158"/>
        <end position="391"/>
    </location>
</feature>
<evidence type="ECO:0000313" key="14">
    <source>
        <dbReference type="EMBL" id="KIA77640.1"/>
    </source>
</evidence>
<dbReference type="EMBL" id="JSAM01000071">
    <property type="protein sequence ID" value="KIA77640.1"/>
    <property type="molecule type" value="Genomic_DNA"/>
</dbReference>
<keyword evidence="5 14" id="KW-0808">Transferase</keyword>
<dbReference type="Proteomes" id="UP000031307">
    <property type="component" value="Unassembled WGS sequence"/>
</dbReference>
<dbReference type="InterPro" id="IPR013848">
    <property type="entry name" value="Methylthiotransferase_N"/>
</dbReference>
<keyword evidence="4" id="KW-0963">Cytoplasm</keyword>
<accession>A0A0C1C9G5</accession>
<sequence length="458" mass="51851">MARSFNFACVLNSSLLCYNLFNLINFSLMNESSLPQKTFKIATLGCRTNQYESQAYQDQLIALGYRPAREDEEADVCIVNTCTVTETADLQSKHDVRQLSKENPQAKIVVTGCAAEQNAQIFASIKGVEHVVLNKEKDQLVQTLFPEEDVPEFSIKNFDAHTRAFVKVQDGCNEFCTYCIIPYVRGRSRSRTIPEIIDEVKDLISNGFKEIVLTGINIGDFDGNPAEGMPPHRLVDLVRAVDQVPGLKRLRISSIDPDEIDDELADAVLNGAKTCHSMHIVLQSGSNVVLKRMNRKYTRQIFLNTIDRLRQADPNFTFTTDIIVGFPGETETDFAETMEIMQEVQFAKVHMFPYSERKRTRAALMPNKVPPDVIKKRKQELLRSAEHQAYLLRERFVGQRMTVLTESGHISRPGEISGHTENFLNVWITGDFQSNELIEVDLVENTPQGLIGKFVRKV</sequence>
<dbReference type="SFLD" id="SFLDG01082">
    <property type="entry name" value="B12-binding_domain_containing"/>
    <property type="match status" value="1"/>
</dbReference>
<dbReference type="SMART" id="SM00729">
    <property type="entry name" value="Elp3"/>
    <property type="match status" value="1"/>
</dbReference>
<dbReference type="SFLD" id="SFLDS00029">
    <property type="entry name" value="Radical_SAM"/>
    <property type="match status" value="1"/>
</dbReference>
<dbReference type="PROSITE" id="PS51449">
    <property type="entry name" value="MTTASE_N"/>
    <property type="match status" value="1"/>
</dbReference>
<keyword evidence="9" id="KW-0411">Iron-sulfur</keyword>
<gene>
    <name evidence="14" type="primary">mtaB</name>
    <name evidence="14" type="ORF">DB43_GB00020</name>
</gene>
<evidence type="ECO:0000259" key="11">
    <source>
        <dbReference type="PROSITE" id="PS50926"/>
    </source>
</evidence>
<dbReference type="InterPro" id="IPR058240">
    <property type="entry name" value="rSAM_sf"/>
</dbReference>
<name>A0A0C1C9G5_9BACT</name>
<dbReference type="SFLD" id="SFLDG01061">
    <property type="entry name" value="methylthiotransferase"/>
    <property type="match status" value="1"/>
</dbReference>
<proteinExistence type="predicted"/>
<comment type="caution">
    <text evidence="14">The sequence shown here is derived from an EMBL/GenBank/DDBJ whole genome shotgun (WGS) entry which is preliminary data.</text>
</comment>
<dbReference type="PATRIC" id="fig|83552.4.peg.1166"/>
<evidence type="ECO:0000256" key="3">
    <source>
        <dbReference type="ARBA" id="ARBA00022485"/>
    </source>
</evidence>
<dbReference type="GO" id="GO:0005829">
    <property type="term" value="C:cytosol"/>
    <property type="evidence" value="ECO:0007669"/>
    <property type="project" value="TreeGrafter"/>
</dbReference>
<reference evidence="14 15" key="1">
    <citation type="journal article" date="2014" name="Mol. Biol. Evol.">
        <title>Massive expansion of Ubiquitination-related gene families within the Chlamydiae.</title>
        <authorList>
            <person name="Domman D."/>
            <person name="Collingro A."/>
            <person name="Lagkouvardos I."/>
            <person name="Gehre L."/>
            <person name="Weinmaier T."/>
            <person name="Rattei T."/>
            <person name="Subtil A."/>
            <person name="Horn M."/>
        </authorList>
    </citation>
    <scope>NUCLEOTIDE SEQUENCE [LARGE SCALE GENOMIC DNA]</scope>
    <source>
        <strain evidence="14 15">OEW1</strain>
    </source>
</reference>
<dbReference type="InterPro" id="IPR005839">
    <property type="entry name" value="Methylthiotransferase"/>
</dbReference>
<dbReference type="Pfam" id="PF04055">
    <property type="entry name" value="Radical_SAM"/>
    <property type="match status" value="1"/>
</dbReference>
<dbReference type="InterPro" id="IPR006638">
    <property type="entry name" value="Elp3/MiaA/NifB-like_rSAM"/>
</dbReference>
<dbReference type="CDD" id="cd01335">
    <property type="entry name" value="Radical_SAM"/>
    <property type="match status" value="1"/>
</dbReference>
<evidence type="ECO:0000256" key="4">
    <source>
        <dbReference type="ARBA" id="ARBA00022490"/>
    </source>
</evidence>
<dbReference type="InterPro" id="IPR006467">
    <property type="entry name" value="MiaB-like_bact"/>
</dbReference>
<dbReference type="InterPro" id="IPR002792">
    <property type="entry name" value="TRAM_dom"/>
</dbReference>
<dbReference type="InterPro" id="IPR038135">
    <property type="entry name" value="Methylthiotransferase_N_sf"/>
</dbReference>
<dbReference type="GO" id="GO:0035597">
    <property type="term" value="F:tRNA-2-methylthio-N(6)-dimethylallyladenosine(37) synthase activity"/>
    <property type="evidence" value="ECO:0007669"/>
    <property type="project" value="UniProtKB-EC"/>
</dbReference>
<evidence type="ECO:0000259" key="13">
    <source>
        <dbReference type="PROSITE" id="PS51918"/>
    </source>
</evidence>
<comment type="cofactor">
    <cofactor evidence="1">
        <name>[4Fe-4S] cluster</name>
        <dbReference type="ChEBI" id="CHEBI:49883"/>
    </cofactor>
</comment>
<evidence type="ECO:0000256" key="7">
    <source>
        <dbReference type="ARBA" id="ARBA00022723"/>
    </source>
</evidence>
<dbReference type="GO" id="GO:0051539">
    <property type="term" value="F:4 iron, 4 sulfur cluster binding"/>
    <property type="evidence" value="ECO:0007669"/>
    <property type="project" value="UniProtKB-KW"/>
</dbReference>
<dbReference type="Gene3D" id="3.80.30.20">
    <property type="entry name" value="tm_1862 like domain"/>
    <property type="match status" value="1"/>
</dbReference>
<organism evidence="14 15">
    <name type="scientific">Parachlamydia acanthamoebae</name>
    <dbReference type="NCBI Taxonomy" id="83552"/>
    <lineage>
        <taxon>Bacteria</taxon>
        <taxon>Pseudomonadati</taxon>
        <taxon>Chlamydiota</taxon>
        <taxon>Chlamydiia</taxon>
        <taxon>Parachlamydiales</taxon>
        <taxon>Parachlamydiaceae</taxon>
        <taxon>Parachlamydia</taxon>
    </lineage>
</organism>
<keyword evidence="8" id="KW-0408">Iron</keyword>
<dbReference type="PANTHER" id="PTHR43020:SF2">
    <property type="entry name" value="MITOCHONDRIAL TRNA METHYLTHIOTRANSFERASE CDK5RAP1"/>
    <property type="match status" value="1"/>
</dbReference>
<dbReference type="InterPro" id="IPR007197">
    <property type="entry name" value="rSAM"/>
</dbReference>
<evidence type="ECO:0000256" key="6">
    <source>
        <dbReference type="ARBA" id="ARBA00022691"/>
    </source>
</evidence>
<dbReference type="FunFam" id="3.80.30.20:FF:000001">
    <property type="entry name" value="tRNA-2-methylthio-N(6)-dimethylallyladenosine synthase 2"/>
    <property type="match status" value="1"/>
</dbReference>
<dbReference type="PROSITE" id="PS50926">
    <property type="entry name" value="TRAM"/>
    <property type="match status" value="1"/>
</dbReference>
<protein>
    <recommendedName>
        <fullName evidence="10">tRNA-2-methylthio-N(6)-dimethylallyladenosine synthase</fullName>
        <ecNumber evidence="10">2.8.4.3</ecNumber>
    </recommendedName>
</protein>
<evidence type="ECO:0000256" key="10">
    <source>
        <dbReference type="ARBA" id="ARBA00033765"/>
    </source>
</evidence>
<dbReference type="Pfam" id="PF00919">
    <property type="entry name" value="UPF0004"/>
    <property type="match status" value="1"/>
</dbReference>
<dbReference type="AlphaFoldDB" id="A0A0C1C9G5"/>
<evidence type="ECO:0000256" key="8">
    <source>
        <dbReference type="ARBA" id="ARBA00023004"/>
    </source>
</evidence>
<keyword evidence="7" id="KW-0479">Metal-binding</keyword>
<dbReference type="PROSITE" id="PS01278">
    <property type="entry name" value="MTTASE_RADICAL"/>
    <property type="match status" value="1"/>
</dbReference>
<dbReference type="NCBIfam" id="TIGR00089">
    <property type="entry name" value="MiaB/RimO family radical SAM methylthiotransferase"/>
    <property type="match status" value="1"/>
</dbReference>
<feature type="domain" description="TRAM" evidence="11">
    <location>
        <begin position="394"/>
        <end position="456"/>
    </location>
</feature>
<dbReference type="InterPro" id="IPR020612">
    <property type="entry name" value="Methylthiotransferase_CS"/>
</dbReference>
<keyword evidence="3" id="KW-0004">4Fe-4S</keyword>
<dbReference type="EC" id="2.8.4.3" evidence="10"/>
<dbReference type="SUPFAM" id="SSF102114">
    <property type="entry name" value="Radical SAM enzymes"/>
    <property type="match status" value="1"/>
</dbReference>
<evidence type="ECO:0000313" key="15">
    <source>
        <dbReference type="Proteomes" id="UP000031307"/>
    </source>
</evidence>
<dbReference type="NCBIfam" id="TIGR01579">
    <property type="entry name" value="MiaB-like-C"/>
    <property type="match status" value="1"/>
</dbReference>
<dbReference type="PROSITE" id="PS51918">
    <property type="entry name" value="RADICAL_SAM"/>
    <property type="match status" value="1"/>
</dbReference>
<evidence type="ECO:0000256" key="5">
    <source>
        <dbReference type="ARBA" id="ARBA00022679"/>
    </source>
</evidence>
<dbReference type="InterPro" id="IPR023404">
    <property type="entry name" value="rSAM_horseshoe"/>
</dbReference>
<evidence type="ECO:0000259" key="12">
    <source>
        <dbReference type="PROSITE" id="PS51449"/>
    </source>
</evidence>
<dbReference type="GO" id="GO:0046872">
    <property type="term" value="F:metal ion binding"/>
    <property type="evidence" value="ECO:0007669"/>
    <property type="project" value="UniProtKB-KW"/>
</dbReference>